<evidence type="ECO:0000256" key="8">
    <source>
        <dbReference type="ARBA" id="ARBA00022989"/>
    </source>
</evidence>
<evidence type="ECO:0000256" key="4">
    <source>
        <dbReference type="ARBA" id="ARBA00022475"/>
    </source>
</evidence>
<accession>A0A423TV66</accession>
<dbReference type="PANTHER" id="PTHR11893:SF41">
    <property type="entry name" value="INNEXIN INX2"/>
    <property type="match status" value="1"/>
</dbReference>
<dbReference type="GO" id="GO:0007602">
    <property type="term" value="P:phototransduction"/>
    <property type="evidence" value="ECO:0007669"/>
    <property type="project" value="TreeGrafter"/>
</dbReference>
<sequence length="419" mass="46328">MRSCTNDGIRHSGRPRRPGEGALFPHLRGQPSLPLPLPLDLRLLLPGLCPRHGGGLRRGFDPVSGRVRGGAQTRHDLLLGAVHFHHQLDQTWSRRPRQLQSSEPREKDPWILSVGSHVLFLQGILFYLPHLVWKSYEGKQVDQLLQGLNKSLFDDDEEQKKKNIIEYLSESWGLNNRYAFGYLGCELLNFGNVLGQMFLMDRFLGRLLHALWTKVIQFLFSNDIARTDALYEAFPRQAKCTFHQYGASGTIKRLDYLCILPQNIVNEKVFLVMWFWFVVLLTLSAMQQKVHSLPPRKGKDSDSRSAADSLTSLVPLPADLAAACPVQPPAAPPPGGEPRQGQALPPVRAGDPGHARGGLLPPGSPGPQPEPPGLPGRPQRHHRGRASVPGQRPGPGHVPAAGPLRPAAAEKLYPTLPHS</sequence>
<organism evidence="14 15">
    <name type="scientific">Penaeus vannamei</name>
    <name type="common">Whiteleg shrimp</name>
    <name type="synonym">Litopenaeus vannamei</name>
    <dbReference type="NCBI Taxonomy" id="6689"/>
    <lineage>
        <taxon>Eukaryota</taxon>
        <taxon>Metazoa</taxon>
        <taxon>Ecdysozoa</taxon>
        <taxon>Arthropoda</taxon>
        <taxon>Crustacea</taxon>
        <taxon>Multicrustacea</taxon>
        <taxon>Malacostraca</taxon>
        <taxon>Eumalacostraca</taxon>
        <taxon>Eucarida</taxon>
        <taxon>Decapoda</taxon>
        <taxon>Dendrobranchiata</taxon>
        <taxon>Penaeoidea</taxon>
        <taxon>Penaeidae</taxon>
        <taxon>Penaeus</taxon>
    </lineage>
</organism>
<reference evidence="14 15" key="1">
    <citation type="submission" date="2018-04" db="EMBL/GenBank/DDBJ databases">
        <authorList>
            <person name="Zhang X."/>
            <person name="Yuan J."/>
            <person name="Li F."/>
            <person name="Xiang J."/>
        </authorList>
    </citation>
    <scope>NUCLEOTIDE SEQUENCE [LARGE SCALE GENOMIC DNA]</scope>
    <source>
        <tissue evidence="14">Muscle</tissue>
    </source>
</reference>
<comment type="subcellular location">
    <subcellularLocation>
        <location evidence="1">Cell junction</location>
        <location evidence="1">Gap junction</location>
    </subcellularLocation>
    <subcellularLocation>
        <location evidence="2 12">Cell membrane</location>
        <topology evidence="2 12">Multi-pass membrane protein</topology>
    </subcellularLocation>
</comment>
<feature type="region of interest" description="Disordered" evidence="13">
    <location>
        <begin position="323"/>
        <end position="419"/>
    </location>
</feature>
<feature type="compositionally biased region" description="Pro residues" evidence="13">
    <location>
        <begin position="326"/>
        <end position="336"/>
    </location>
</feature>
<proteinExistence type="inferred from homology"/>
<evidence type="ECO:0000313" key="15">
    <source>
        <dbReference type="Proteomes" id="UP000283509"/>
    </source>
</evidence>
<dbReference type="GO" id="GO:0034220">
    <property type="term" value="P:monoatomic ion transmembrane transport"/>
    <property type="evidence" value="ECO:0007669"/>
    <property type="project" value="UniProtKB-KW"/>
</dbReference>
<evidence type="ECO:0000256" key="2">
    <source>
        <dbReference type="ARBA" id="ARBA00004651"/>
    </source>
</evidence>
<name>A0A423TV66_PENVA</name>
<dbReference type="PRINTS" id="PR01262">
    <property type="entry name" value="INNEXIN"/>
</dbReference>
<dbReference type="EMBL" id="QCYY01001129">
    <property type="protein sequence ID" value="ROT80334.1"/>
    <property type="molecule type" value="Genomic_DNA"/>
</dbReference>
<comment type="caution">
    <text evidence="14">The sequence shown here is derived from an EMBL/GenBank/DDBJ whole genome shotgun (WGS) entry which is preliminary data.</text>
</comment>
<dbReference type="InterPro" id="IPR000990">
    <property type="entry name" value="Innexin"/>
</dbReference>
<feature type="region of interest" description="Disordered" evidence="13">
    <location>
        <begin position="1"/>
        <end position="23"/>
    </location>
</feature>
<keyword evidence="7" id="KW-0965">Cell junction</keyword>
<dbReference type="Proteomes" id="UP000283509">
    <property type="component" value="Unassembled WGS sequence"/>
</dbReference>
<gene>
    <name evidence="12" type="primary">inx</name>
    <name evidence="14" type="ORF">C7M84_000937</name>
</gene>
<keyword evidence="10" id="KW-0472">Membrane</keyword>
<dbReference type="GO" id="GO:0005921">
    <property type="term" value="C:gap junction"/>
    <property type="evidence" value="ECO:0007669"/>
    <property type="project" value="UniProtKB-SubCell"/>
</dbReference>
<dbReference type="GO" id="GO:0005243">
    <property type="term" value="F:gap junction channel activity"/>
    <property type="evidence" value="ECO:0007669"/>
    <property type="project" value="TreeGrafter"/>
</dbReference>
<comment type="function">
    <text evidence="12">Structural component of the gap junctions.</text>
</comment>
<keyword evidence="4" id="KW-1003">Cell membrane</keyword>
<dbReference type="Pfam" id="PF00876">
    <property type="entry name" value="Innexin"/>
    <property type="match status" value="1"/>
</dbReference>
<evidence type="ECO:0000256" key="12">
    <source>
        <dbReference type="RuleBase" id="RU010713"/>
    </source>
</evidence>
<feature type="compositionally biased region" description="Pro residues" evidence="13">
    <location>
        <begin position="362"/>
        <end position="375"/>
    </location>
</feature>
<evidence type="ECO:0000256" key="10">
    <source>
        <dbReference type="ARBA" id="ARBA00023136"/>
    </source>
</evidence>
<dbReference type="PROSITE" id="PS51013">
    <property type="entry name" value="PANNEXIN"/>
    <property type="match status" value="1"/>
</dbReference>
<evidence type="ECO:0000313" key="14">
    <source>
        <dbReference type="EMBL" id="ROT80334.1"/>
    </source>
</evidence>
<evidence type="ECO:0000256" key="9">
    <source>
        <dbReference type="ARBA" id="ARBA00023065"/>
    </source>
</evidence>
<protein>
    <recommendedName>
        <fullName evidence="12">Innexin</fullName>
    </recommendedName>
</protein>
<keyword evidence="15" id="KW-1185">Reference proteome</keyword>
<comment type="similarity">
    <text evidence="12">Belongs to the pannexin family.</text>
</comment>
<dbReference type="GO" id="GO:0005886">
    <property type="term" value="C:plasma membrane"/>
    <property type="evidence" value="ECO:0007669"/>
    <property type="project" value="UniProtKB-SubCell"/>
</dbReference>
<dbReference type="PANTHER" id="PTHR11893">
    <property type="entry name" value="INNEXIN"/>
    <property type="match status" value="1"/>
</dbReference>
<dbReference type="AlphaFoldDB" id="A0A423TV66"/>
<reference evidence="14 15" key="2">
    <citation type="submission" date="2019-01" db="EMBL/GenBank/DDBJ databases">
        <title>The decoding of complex shrimp genome reveals the adaptation for benthos swimmer, frequently molting mechanism and breeding impact on genome.</title>
        <authorList>
            <person name="Sun Y."/>
            <person name="Gao Y."/>
            <person name="Yu Y."/>
        </authorList>
    </citation>
    <scope>NUCLEOTIDE SEQUENCE [LARGE SCALE GENOMIC DNA]</scope>
    <source>
        <tissue evidence="14">Muscle</tissue>
    </source>
</reference>
<keyword evidence="3 12" id="KW-0813">Transport</keyword>
<evidence type="ECO:0000256" key="1">
    <source>
        <dbReference type="ARBA" id="ARBA00004610"/>
    </source>
</evidence>
<evidence type="ECO:0000256" key="13">
    <source>
        <dbReference type="SAM" id="MobiDB-lite"/>
    </source>
</evidence>
<keyword evidence="5" id="KW-0812">Transmembrane</keyword>
<dbReference type="OrthoDB" id="5867527at2759"/>
<evidence type="ECO:0000256" key="5">
    <source>
        <dbReference type="ARBA" id="ARBA00022692"/>
    </source>
</evidence>
<keyword evidence="11 12" id="KW-0407">Ion channel</keyword>
<keyword evidence="6" id="KW-0303">Gap junction</keyword>
<keyword evidence="8" id="KW-1133">Transmembrane helix</keyword>
<evidence type="ECO:0000256" key="6">
    <source>
        <dbReference type="ARBA" id="ARBA00022868"/>
    </source>
</evidence>
<evidence type="ECO:0000256" key="3">
    <source>
        <dbReference type="ARBA" id="ARBA00022448"/>
    </source>
</evidence>
<evidence type="ECO:0000256" key="7">
    <source>
        <dbReference type="ARBA" id="ARBA00022949"/>
    </source>
</evidence>
<evidence type="ECO:0000256" key="11">
    <source>
        <dbReference type="ARBA" id="ARBA00023303"/>
    </source>
</evidence>
<keyword evidence="9 12" id="KW-0406">Ion transport</keyword>